<reference evidence="2" key="1">
    <citation type="journal article" date="2022" name="Cell">
        <title>Repeat-based holocentromeres influence genome architecture and karyotype evolution.</title>
        <authorList>
            <person name="Hofstatter P.G."/>
            <person name="Thangavel G."/>
            <person name="Lux T."/>
            <person name="Neumann P."/>
            <person name="Vondrak T."/>
            <person name="Novak P."/>
            <person name="Zhang M."/>
            <person name="Costa L."/>
            <person name="Castellani M."/>
            <person name="Scott A."/>
            <person name="Toegelov H."/>
            <person name="Fuchs J."/>
            <person name="Mata-Sucre Y."/>
            <person name="Dias Y."/>
            <person name="Vanzela A.L.L."/>
            <person name="Huettel B."/>
            <person name="Almeida C.C.S."/>
            <person name="Simkova H."/>
            <person name="Souza G."/>
            <person name="Pedrosa-Harand A."/>
            <person name="Macas J."/>
            <person name="Mayer K.F.X."/>
            <person name="Houben A."/>
            <person name="Marques A."/>
        </authorList>
    </citation>
    <scope>NUCLEOTIDE SEQUENCE</scope>
    <source>
        <strain evidence="2">RhyBre1mFocal</strain>
    </source>
</reference>
<dbReference type="AlphaFoldDB" id="A0A9Q0CTC6"/>
<dbReference type="Proteomes" id="UP001151287">
    <property type="component" value="Unassembled WGS sequence"/>
</dbReference>
<dbReference type="InterPro" id="IPR004274">
    <property type="entry name" value="FCP1_dom"/>
</dbReference>
<organism evidence="2 3">
    <name type="scientific">Rhynchospora breviuscula</name>
    <dbReference type="NCBI Taxonomy" id="2022672"/>
    <lineage>
        <taxon>Eukaryota</taxon>
        <taxon>Viridiplantae</taxon>
        <taxon>Streptophyta</taxon>
        <taxon>Embryophyta</taxon>
        <taxon>Tracheophyta</taxon>
        <taxon>Spermatophyta</taxon>
        <taxon>Magnoliopsida</taxon>
        <taxon>Liliopsida</taxon>
        <taxon>Poales</taxon>
        <taxon>Cyperaceae</taxon>
        <taxon>Cyperoideae</taxon>
        <taxon>Rhynchosporeae</taxon>
        <taxon>Rhynchospora</taxon>
    </lineage>
</organism>
<proteinExistence type="predicted"/>
<dbReference type="GO" id="GO:0016791">
    <property type="term" value="F:phosphatase activity"/>
    <property type="evidence" value="ECO:0007669"/>
    <property type="project" value="InterPro"/>
</dbReference>
<sequence>MFRKVSKYLDCLPIPPHHLLPPSDGKTLFLDLDHTLIVSDKVPPPEKFASADQIVLTPRNTTRYIIKRPGVEQLLRAAVASNFEIVIFTSGSRLYASPIIDWLDPNREFISHRLYRETCTRSSGGHHHKDLTVTGRRLDRSVVIDDHPELYGKHRQNVIPVSSFHGDPRDEELLKVQSFFEFERSFKDLRCAAQTFVRIFGY</sequence>
<gene>
    <name evidence="2" type="ORF">LUZ63_007666</name>
</gene>
<dbReference type="InterPro" id="IPR050365">
    <property type="entry name" value="TIM50"/>
</dbReference>
<dbReference type="PANTHER" id="PTHR12210">
    <property type="entry name" value="DULLARD PROTEIN PHOSPHATASE"/>
    <property type="match status" value="1"/>
</dbReference>
<evidence type="ECO:0000313" key="3">
    <source>
        <dbReference type="Proteomes" id="UP001151287"/>
    </source>
</evidence>
<protein>
    <recommendedName>
        <fullName evidence="1">FCP1 homology domain-containing protein</fullName>
    </recommendedName>
</protein>
<dbReference type="SMART" id="SM00577">
    <property type="entry name" value="CPDc"/>
    <property type="match status" value="1"/>
</dbReference>
<dbReference type="Pfam" id="PF03031">
    <property type="entry name" value="NIF"/>
    <property type="match status" value="1"/>
</dbReference>
<dbReference type="OrthoDB" id="610528at2759"/>
<dbReference type="Gene3D" id="3.40.50.1000">
    <property type="entry name" value="HAD superfamily/HAD-like"/>
    <property type="match status" value="1"/>
</dbReference>
<dbReference type="InterPro" id="IPR011948">
    <property type="entry name" value="Dullard_phosphatase"/>
</dbReference>
<accession>A0A9Q0CTC6</accession>
<feature type="domain" description="FCP1 homology" evidence="1">
    <location>
        <begin position="21"/>
        <end position="183"/>
    </location>
</feature>
<dbReference type="PROSITE" id="PS50969">
    <property type="entry name" value="FCP1"/>
    <property type="match status" value="1"/>
</dbReference>
<evidence type="ECO:0000259" key="1">
    <source>
        <dbReference type="PROSITE" id="PS50969"/>
    </source>
</evidence>
<dbReference type="CDD" id="cd07521">
    <property type="entry name" value="HAD_FCP1-like"/>
    <property type="match status" value="1"/>
</dbReference>
<dbReference type="EMBL" id="JAMQYH010000002">
    <property type="protein sequence ID" value="KAJ1699154.1"/>
    <property type="molecule type" value="Genomic_DNA"/>
</dbReference>
<evidence type="ECO:0000313" key="2">
    <source>
        <dbReference type="EMBL" id="KAJ1699154.1"/>
    </source>
</evidence>
<dbReference type="InterPro" id="IPR023214">
    <property type="entry name" value="HAD_sf"/>
</dbReference>
<dbReference type="InterPro" id="IPR036412">
    <property type="entry name" value="HAD-like_sf"/>
</dbReference>
<dbReference type="SUPFAM" id="SSF56784">
    <property type="entry name" value="HAD-like"/>
    <property type="match status" value="1"/>
</dbReference>
<comment type="caution">
    <text evidence="2">The sequence shown here is derived from an EMBL/GenBank/DDBJ whole genome shotgun (WGS) entry which is preliminary data.</text>
</comment>
<name>A0A9Q0CTC6_9POAL</name>
<dbReference type="NCBIfam" id="TIGR02251">
    <property type="entry name" value="HIF-SF_euk"/>
    <property type="match status" value="1"/>
</dbReference>
<keyword evidence="3" id="KW-1185">Reference proteome</keyword>